<feature type="compositionally biased region" description="Low complexity" evidence="1">
    <location>
        <begin position="66"/>
        <end position="85"/>
    </location>
</feature>
<gene>
    <name evidence="3" type="ORF">KCMC57_59000</name>
</gene>
<evidence type="ECO:0000313" key="3">
    <source>
        <dbReference type="EMBL" id="BFP49532.1"/>
    </source>
</evidence>
<dbReference type="EMBL" id="AP035881">
    <property type="protein sequence ID" value="BFP49532.1"/>
    <property type="molecule type" value="Genomic_DNA"/>
</dbReference>
<sequence length="267" mass="26541">MTENQGSGSGWSVEPVVTRAQEPDWAALAEQHGEQLRRRRQLRAVAAGVAATAAIGGMIAMVLPGDSGAEPARAAAATTEDSASARAEDSPSPGAESVPAQAPSLALPSASLSASAETSHPAGSVTKPPPSAGASASARPPVVQPGATPTPGSPQTSPPPAGKSYTPVQVCGSGFNVIDSHSLGGATVYLLYKSATGDNCVTTIVNNPAGPVPMNATLAIKDGSSGSDPGTFASYAGPVTKHAPNTCVQWGGSYQSSSWTSGWTHCG</sequence>
<dbReference type="RefSeq" id="WP_407991619.1">
    <property type="nucleotide sequence ID" value="NZ_AP035881.2"/>
</dbReference>
<feature type="compositionally biased region" description="Low complexity" evidence="1">
    <location>
        <begin position="97"/>
        <end position="116"/>
    </location>
</feature>
<reference evidence="3" key="1">
    <citation type="submission" date="2024-07" db="EMBL/GenBank/DDBJ databases">
        <title>Complete genome sequences of cellulolytic bacteria, Kitasatospora sp. CMC57 and Streptomyces sp. CMC78, isolated from Japanese agricultural soil.</title>
        <authorList>
            <person name="Hashimoto T."/>
            <person name="Ito M."/>
            <person name="Iwamoto M."/>
            <person name="Fukahori D."/>
            <person name="Shoda T."/>
            <person name="Sakoda M."/>
            <person name="Morohoshi T."/>
            <person name="Mitsuboshi M."/>
            <person name="Nishizawa T."/>
        </authorList>
    </citation>
    <scope>NUCLEOTIDE SEQUENCE</scope>
    <source>
        <strain evidence="3">CMC57</strain>
    </source>
</reference>
<keyword evidence="2" id="KW-1133">Transmembrane helix</keyword>
<keyword evidence="2" id="KW-0472">Membrane</keyword>
<protein>
    <submittedName>
        <fullName evidence="3">Uncharacterized protein</fullName>
    </submittedName>
</protein>
<accession>A0AB33K432</accession>
<evidence type="ECO:0000256" key="2">
    <source>
        <dbReference type="SAM" id="Phobius"/>
    </source>
</evidence>
<evidence type="ECO:0000256" key="1">
    <source>
        <dbReference type="SAM" id="MobiDB-lite"/>
    </source>
</evidence>
<dbReference type="AlphaFoldDB" id="A0AB33K432"/>
<feature type="compositionally biased region" description="Low complexity" evidence="1">
    <location>
        <begin position="132"/>
        <end position="155"/>
    </location>
</feature>
<feature type="transmembrane region" description="Helical" evidence="2">
    <location>
        <begin position="44"/>
        <end position="63"/>
    </location>
</feature>
<feature type="region of interest" description="Disordered" evidence="1">
    <location>
        <begin position="66"/>
        <end position="165"/>
    </location>
</feature>
<keyword evidence="2" id="KW-0812">Transmembrane</keyword>
<organism evidence="3">
    <name type="scientific">Kitasatospora sp. CMC57</name>
    <dbReference type="NCBI Taxonomy" id="3231513"/>
    <lineage>
        <taxon>Bacteria</taxon>
        <taxon>Bacillati</taxon>
        <taxon>Actinomycetota</taxon>
        <taxon>Actinomycetes</taxon>
        <taxon>Kitasatosporales</taxon>
        <taxon>Streptomycetaceae</taxon>
        <taxon>Kitasatospora</taxon>
    </lineage>
</organism>
<proteinExistence type="predicted"/>
<name>A0AB33K432_9ACTN</name>